<dbReference type="EMBL" id="CP015118">
    <property type="protein sequence ID" value="ARN21083.1"/>
    <property type="molecule type" value="Genomic_DNA"/>
</dbReference>
<name>A0A1W6LA25_9BURK</name>
<reference evidence="1 2" key="1">
    <citation type="submission" date="2016-04" db="EMBL/GenBank/DDBJ databases">
        <title>Complete genome sequence of natural rubber-degrading, novel Gram-negative bacterium, Rhizobacter gummiphilus strain NS21.</title>
        <authorList>
            <person name="Tabata M."/>
            <person name="Kasai D."/>
            <person name="Fukuda M."/>
        </authorList>
    </citation>
    <scope>NUCLEOTIDE SEQUENCE [LARGE SCALE GENOMIC DNA]</scope>
    <source>
        <strain evidence="1 2">NS21</strain>
    </source>
</reference>
<dbReference type="AlphaFoldDB" id="A0A1W6LA25"/>
<dbReference type="RefSeq" id="WP_085751365.1">
    <property type="nucleotide sequence ID" value="NZ_BSPR01000004.1"/>
</dbReference>
<sequence length="148" mass="15951">MSVRLLLATVALCLGAIATPAHAKKGIGVINTGDELFEVAPFPAEVIEAIPKIKDLKVGYKCSHFGVFWADVWTWDCELVGVENENTYTSLPDELRTKLAADPQYAYSHAKRGLWNHYGFWAVLAAVAVFLGIGAVTGKKDSAEAATA</sequence>
<evidence type="ECO:0000313" key="1">
    <source>
        <dbReference type="EMBL" id="ARN21083.1"/>
    </source>
</evidence>
<keyword evidence="2" id="KW-1185">Reference proteome</keyword>
<evidence type="ECO:0000313" key="2">
    <source>
        <dbReference type="Proteomes" id="UP000193427"/>
    </source>
</evidence>
<organism evidence="1 2">
    <name type="scientific">Piscinibacter gummiphilus</name>
    <dbReference type="NCBI Taxonomy" id="946333"/>
    <lineage>
        <taxon>Bacteria</taxon>
        <taxon>Pseudomonadati</taxon>
        <taxon>Pseudomonadota</taxon>
        <taxon>Betaproteobacteria</taxon>
        <taxon>Burkholderiales</taxon>
        <taxon>Sphaerotilaceae</taxon>
        <taxon>Piscinibacter</taxon>
    </lineage>
</organism>
<protein>
    <submittedName>
        <fullName evidence="1">Uncharacterized protein</fullName>
    </submittedName>
</protein>
<gene>
    <name evidence="1" type="ORF">A4W93_14930</name>
</gene>
<dbReference type="OrthoDB" id="9155053at2"/>
<accession>A0A1W6LA25</accession>
<proteinExistence type="predicted"/>
<dbReference type="Proteomes" id="UP000193427">
    <property type="component" value="Chromosome"/>
</dbReference>
<dbReference type="KEGG" id="rgu:A4W93_14930"/>